<keyword evidence="1" id="KW-0547">Nucleotide-binding</keyword>
<gene>
    <name evidence="3" type="ORF">OT_ostta16g00640</name>
</gene>
<evidence type="ECO:0000313" key="3">
    <source>
        <dbReference type="EMBL" id="CEG00290.1"/>
    </source>
</evidence>
<dbReference type="STRING" id="70448.A0A096P8T0"/>
<dbReference type="PANTHER" id="PTHR10695:SF46">
    <property type="entry name" value="BIFUNCTIONAL COENZYME A SYNTHASE-RELATED"/>
    <property type="match status" value="1"/>
</dbReference>
<dbReference type="GeneID" id="9831188"/>
<reference evidence="3 4" key="2">
    <citation type="journal article" date="2014" name="BMC Genomics">
        <title>An improved genome of the model marine alga Ostreococcus tauri unfolds by assessing Illumina de novo assemblies.</title>
        <authorList>
            <person name="Blanc-Mathieu R."/>
            <person name="Verhelst B."/>
            <person name="Derelle E."/>
            <person name="Rombauts S."/>
            <person name="Bouget F.Y."/>
            <person name="Carre I."/>
            <person name="Chateau A."/>
            <person name="Eyre-Walker A."/>
            <person name="Grimsley N."/>
            <person name="Moreau H."/>
            <person name="Piegu B."/>
            <person name="Rivals E."/>
            <person name="Schackwitz W."/>
            <person name="Van de Peer Y."/>
            <person name="Piganeau G."/>
        </authorList>
    </citation>
    <scope>NUCLEOTIDE SEQUENCE [LARGE SCALE GENOMIC DNA]</scope>
    <source>
        <strain evidence="4">OTTH 0595 / CCAP 157/2 / RCC745</strain>
    </source>
</reference>
<dbReference type="CDD" id="cd02022">
    <property type="entry name" value="DPCK"/>
    <property type="match status" value="1"/>
</dbReference>
<keyword evidence="4" id="KW-1185">Reference proteome</keyword>
<dbReference type="AlphaFoldDB" id="A0A096P8T0"/>
<dbReference type="SUPFAM" id="SSF52540">
    <property type="entry name" value="P-loop containing nucleoside triphosphate hydrolases"/>
    <property type="match status" value="1"/>
</dbReference>
<comment type="caution">
    <text evidence="3">The sequence shown here is derived from an EMBL/GenBank/DDBJ whole genome shotgun (WGS) entry which is preliminary data.</text>
</comment>
<dbReference type="KEGG" id="ota:OT_ostta16g00640"/>
<keyword evidence="2" id="KW-0067">ATP-binding</keyword>
<name>A0A096P8T0_OSTTA</name>
<reference evidence="4" key="1">
    <citation type="journal article" date="2006" name="Proc. Natl. Acad. Sci. U.S.A.">
        <title>Genome analysis of the smallest free-living eukaryote Ostreococcus tauri unveils many unique features.</title>
        <authorList>
            <person name="Derelle E."/>
            <person name="Ferraz C."/>
            <person name="Rombauts S."/>
            <person name="Rouze P."/>
            <person name="Worden A.Z."/>
            <person name="Robbens S."/>
            <person name="Partensky F."/>
            <person name="Degroeve S."/>
            <person name="Echeynie S."/>
            <person name="Cooke R."/>
            <person name="Saeys Y."/>
            <person name="Wuyts J."/>
            <person name="Jabbari K."/>
            <person name="Bowler C."/>
            <person name="Panaud O."/>
            <person name="Piegu B."/>
            <person name="Ball S.G."/>
            <person name="Ral J.-P."/>
            <person name="Bouget F.-Y."/>
            <person name="Piganeau G."/>
            <person name="De Baets B."/>
            <person name="Picard A."/>
            <person name="Delseny M."/>
            <person name="Demaille J."/>
            <person name="Van de Peer Y."/>
            <person name="Moreau H."/>
        </authorList>
    </citation>
    <scope>NUCLEOTIDE SEQUENCE [LARGE SCALE GENOMIC DNA]</scope>
    <source>
        <strain evidence="4">OTTH 0595 / CCAP 157/2 / RCC745</strain>
    </source>
</reference>
<evidence type="ECO:0000313" key="4">
    <source>
        <dbReference type="Proteomes" id="UP000009170"/>
    </source>
</evidence>
<dbReference type="EMBL" id="CAID01000016">
    <property type="protein sequence ID" value="CEG00290.1"/>
    <property type="molecule type" value="Genomic_DNA"/>
</dbReference>
<dbReference type="PROSITE" id="PS51219">
    <property type="entry name" value="DPCK"/>
    <property type="match status" value="1"/>
</dbReference>
<proteinExistence type="inferred from homology"/>
<evidence type="ECO:0000256" key="2">
    <source>
        <dbReference type="ARBA" id="ARBA00022840"/>
    </source>
</evidence>
<dbReference type="RefSeq" id="XP_022840299.1">
    <property type="nucleotide sequence ID" value="XM_022985233.1"/>
</dbReference>
<evidence type="ECO:0000256" key="1">
    <source>
        <dbReference type="ARBA" id="ARBA00022741"/>
    </source>
</evidence>
<dbReference type="Pfam" id="PF01121">
    <property type="entry name" value="CoaE"/>
    <property type="match status" value="1"/>
</dbReference>
<dbReference type="GO" id="GO:0005524">
    <property type="term" value="F:ATP binding"/>
    <property type="evidence" value="ECO:0007669"/>
    <property type="project" value="UniProtKB-KW"/>
</dbReference>
<dbReference type="Proteomes" id="UP000009170">
    <property type="component" value="Unassembled WGS sequence"/>
</dbReference>
<accession>A0A096P8T0</accession>
<organism evidence="3 4">
    <name type="scientific">Ostreococcus tauri</name>
    <name type="common">Marine green alga</name>
    <dbReference type="NCBI Taxonomy" id="70448"/>
    <lineage>
        <taxon>Eukaryota</taxon>
        <taxon>Viridiplantae</taxon>
        <taxon>Chlorophyta</taxon>
        <taxon>Mamiellophyceae</taxon>
        <taxon>Mamiellales</taxon>
        <taxon>Bathycoccaceae</taxon>
        <taxon>Ostreococcus</taxon>
    </lineage>
</organism>
<dbReference type="FunCoup" id="A0A096P8T0">
    <property type="interactions" value="1278"/>
</dbReference>
<sequence>MSGASVHASASGPKSTREATKLLGLTGSVGMGKSTVASMFRELGIAVMDADATVHELYAPNGAAVAVVREMFGDQVVDASGGVDRRALGEIVIGDAEKMAALERAVHPLVDRAREDFVASREGDVAIVFDIPLLYEKGYETTMDAVCVVSTGCEKTQRARVLGRDGMTPEKFEGILARQMPDAEKRARADYVIDTSLSLEETRARVEEVLRAVVERR</sequence>
<dbReference type="NCBIfam" id="TIGR00152">
    <property type="entry name" value="dephospho-CoA kinase"/>
    <property type="match status" value="1"/>
</dbReference>
<dbReference type="GO" id="GO:0004140">
    <property type="term" value="F:dephospho-CoA kinase activity"/>
    <property type="evidence" value="ECO:0007669"/>
    <property type="project" value="InterPro"/>
</dbReference>
<dbReference type="OrthoDB" id="247245at2759"/>
<dbReference type="Gene3D" id="3.40.50.300">
    <property type="entry name" value="P-loop containing nucleotide triphosphate hydrolases"/>
    <property type="match status" value="1"/>
</dbReference>
<dbReference type="InterPro" id="IPR001977">
    <property type="entry name" value="Depp_CoAkinase"/>
</dbReference>
<dbReference type="InterPro" id="IPR027417">
    <property type="entry name" value="P-loop_NTPase"/>
</dbReference>
<dbReference type="InParanoid" id="A0A096P8T0"/>
<protein>
    <submittedName>
        <fullName evidence="3">P-loop containing nucleoside triphosphate hydrolase</fullName>
    </submittedName>
</protein>
<dbReference type="PANTHER" id="PTHR10695">
    <property type="entry name" value="DEPHOSPHO-COA KINASE-RELATED"/>
    <property type="match status" value="1"/>
</dbReference>
<dbReference type="GO" id="GO:0015937">
    <property type="term" value="P:coenzyme A biosynthetic process"/>
    <property type="evidence" value="ECO:0007669"/>
    <property type="project" value="InterPro"/>
</dbReference>
<dbReference type="GO" id="GO:0016787">
    <property type="term" value="F:hydrolase activity"/>
    <property type="evidence" value="ECO:0007669"/>
    <property type="project" value="UniProtKB-KW"/>
</dbReference>
<keyword evidence="3" id="KW-0378">Hydrolase</keyword>
<dbReference type="HAMAP" id="MF_00376">
    <property type="entry name" value="Dephospho_CoA_kinase"/>
    <property type="match status" value="1"/>
</dbReference>